<feature type="region of interest" description="Disordered" evidence="1">
    <location>
        <begin position="1099"/>
        <end position="1136"/>
    </location>
</feature>
<dbReference type="RefSeq" id="XP_025373341.1">
    <property type="nucleotide sequence ID" value="XM_025512758.1"/>
</dbReference>
<reference evidence="2 3" key="1">
    <citation type="journal article" date="2018" name="Mol. Biol. Evol.">
        <title>Broad Genomic Sampling Reveals a Smut Pathogenic Ancestry of the Fungal Clade Ustilaginomycotina.</title>
        <authorList>
            <person name="Kijpornyongpan T."/>
            <person name="Mondo S.J."/>
            <person name="Barry K."/>
            <person name="Sandor L."/>
            <person name="Lee J."/>
            <person name="Lipzen A."/>
            <person name="Pangilinan J."/>
            <person name="LaButti K."/>
            <person name="Hainaut M."/>
            <person name="Henrissat B."/>
            <person name="Grigoriev I.V."/>
            <person name="Spatafora J.W."/>
            <person name="Aime M.C."/>
        </authorList>
    </citation>
    <scope>NUCLEOTIDE SEQUENCE [LARGE SCALE GENOMIC DNA]</scope>
    <source>
        <strain evidence="2 3">MCA 4658</strain>
    </source>
</reference>
<sequence length="1136" mass="126318">MTTRRVLAAATSSGQSSRLSGVDGTEPPMRLKRRLLGARCDLCDTVASQPQCFEDASAPHPPGRQIEVRSTAQRSHNKLLFDGIRTPHQVAGASAFPLPDFLLPAFSARRTPTRCFRASAPLLYERREPTTSSAQKSTQRRRGVNETLADAHQYLLTADGRAVSFEKVEVEARRLTKEATYSSYPVTVFSPEQKLFELLLWLLHQSLPLKSSESSRLEVSVAQALMPLPSWARLRRSRRAKATKARVTKSASSEGATYLGRFKGDRTVGVRDPLRPSLVHTKYDELLAMLLSEVHLFRRPPSTSEVAKGKQKAPDETEKPVTQFFEANVHSIRRFARLVESAKIRGAHKVLVVLSRQLQDWISLPSELLLDTNSASSLDELAARARRLLTQVELVFAALLRYLGSDHFHRWRIALLRQLDRLTDRLVQTAGNEELRKLTHTSEYFRAHLQVCCRSRRSSWHDSLPGGLRRRAATSAQAAHAHDVRQAAKPRDNSQTLQGLLESRSKRVYRTLQRLSELSSRRREAGLPPDPVFFQRLVSAAARLVWNVEDSSTSVRLGVATFSTLRPIRRLASRLSHGEWQHFAAAAITCSASASTQVRSLCALIDFELQMHESLVSDARRSRRARQSRPEPDLRRLHSLVKTLGEWLSPLRELKGSLPDLSSATPDDQLAVARSTRALARAWRLLVRIHLSRDRARRAIVTSRKLIGLNVSAISDFTHGSDLVEIRKAQRSAIIAMLSQVLRFESRAQRLSYGVQVLRVAQEGIRNGVWDVTSFEASSAVKRGVSGLGDARENDPRSNFLRIWARVLGALAVEEESAVPRGLEDVLLQSIRSLEGREITLLLSSGSDPKQGDAVDGPWARRVRAWRTKMRQIVFRDVGRLERLLASSLQSSNVSLTPGLVDVRVESGTVPMPTDDSSAVSDRLRRVMQTLRLLHPRAKDIALLESALQGLLLRSCENVDSLQRAFKDELQRWHSTSGSPEASSGHFTPTEPAVEGHRASVSAQNRKVSGGIEQRPIANALASDAVAVRQEESSRATGMTAWPSEDGCGQRHSALKHLEPKLDEDVHKADRSGRHRRLSHRRSPFSVDAALSPWKRSLLDGGGSPVASPRLHSLNTVSSLVDAPWKDHGGKGGRGQ</sequence>
<accession>A0A316WC16</accession>
<feature type="region of interest" description="Disordered" evidence="1">
    <location>
        <begin position="471"/>
        <end position="497"/>
    </location>
</feature>
<dbReference type="Proteomes" id="UP000245783">
    <property type="component" value="Unassembled WGS sequence"/>
</dbReference>
<proteinExistence type="predicted"/>
<protein>
    <submittedName>
        <fullName evidence="2">Uncharacterized protein</fullName>
    </submittedName>
</protein>
<name>A0A316WC16_9BASI</name>
<feature type="region of interest" description="Disordered" evidence="1">
    <location>
        <begin position="1"/>
        <end position="26"/>
    </location>
</feature>
<feature type="compositionally biased region" description="Polar residues" evidence="1">
    <location>
        <begin position="973"/>
        <end position="987"/>
    </location>
</feature>
<evidence type="ECO:0000256" key="1">
    <source>
        <dbReference type="SAM" id="MobiDB-lite"/>
    </source>
</evidence>
<organism evidence="2 3">
    <name type="scientific">Ceraceosorus guamensis</name>
    <dbReference type="NCBI Taxonomy" id="1522189"/>
    <lineage>
        <taxon>Eukaryota</taxon>
        <taxon>Fungi</taxon>
        <taxon>Dikarya</taxon>
        <taxon>Basidiomycota</taxon>
        <taxon>Ustilaginomycotina</taxon>
        <taxon>Exobasidiomycetes</taxon>
        <taxon>Ceraceosorales</taxon>
        <taxon>Ceraceosoraceae</taxon>
        <taxon>Ceraceosorus</taxon>
    </lineage>
</organism>
<gene>
    <name evidence="2" type="ORF">IE81DRAFT_319573</name>
</gene>
<feature type="region of interest" description="Disordered" evidence="1">
    <location>
        <begin position="1032"/>
        <end position="1051"/>
    </location>
</feature>
<dbReference type="AlphaFoldDB" id="A0A316WC16"/>
<evidence type="ECO:0000313" key="2">
    <source>
        <dbReference type="EMBL" id="PWN46181.1"/>
    </source>
</evidence>
<dbReference type="OrthoDB" id="10421558at2759"/>
<feature type="compositionally biased region" description="Polar residues" evidence="1">
    <location>
        <begin position="10"/>
        <end position="19"/>
    </location>
</feature>
<feature type="compositionally biased region" description="Basic residues" evidence="1">
    <location>
        <begin position="1073"/>
        <end position="1083"/>
    </location>
</feature>
<dbReference type="GeneID" id="37034628"/>
<dbReference type="EMBL" id="KZ819352">
    <property type="protein sequence ID" value="PWN46181.1"/>
    <property type="molecule type" value="Genomic_DNA"/>
</dbReference>
<keyword evidence="3" id="KW-1185">Reference proteome</keyword>
<feature type="region of interest" description="Disordered" evidence="1">
    <location>
        <begin position="973"/>
        <end position="1012"/>
    </location>
</feature>
<feature type="region of interest" description="Disordered" evidence="1">
    <location>
        <begin position="1064"/>
        <end position="1084"/>
    </location>
</feature>
<dbReference type="InParanoid" id="A0A316WC16"/>
<feature type="compositionally biased region" description="Basic and acidic residues" evidence="1">
    <location>
        <begin position="480"/>
        <end position="492"/>
    </location>
</feature>
<evidence type="ECO:0000313" key="3">
    <source>
        <dbReference type="Proteomes" id="UP000245783"/>
    </source>
</evidence>